<dbReference type="PROSITE" id="PS50089">
    <property type="entry name" value="ZF_RING_2"/>
    <property type="match status" value="1"/>
</dbReference>
<dbReference type="GO" id="GO:0008270">
    <property type="term" value="F:zinc ion binding"/>
    <property type="evidence" value="ECO:0007669"/>
    <property type="project" value="UniProtKB-KW"/>
</dbReference>
<dbReference type="InterPro" id="IPR027370">
    <property type="entry name" value="Znf-RING_euk"/>
</dbReference>
<evidence type="ECO:0000256" key="4">
    <source>
        <dbReference type="ARBA" id="ARBA00022833"/>
    </source>
</evidence>
<feature type="region of interest" description="Disordered" evidence="7">
    <location>
        <begin position="329"/>
        <end position="360"/>
    </location>
</feature>
<keyword evidence="11" id="KW-1185">Reference proteome</keyword>
<dbReference type="CDD" id="cd19756">
    <property type="entry name" value="Bbox2"/>
    <property type="match status" value="1"/>
</dbReference>
<dbReference type="PANTHER" id="PTHR25462">
    <property type="entry name" value="BONUS, ISOFORM C-RELATED"/>
    <property type="match status" value="1"/>
</dbReference>
<dbReference type="AlphaFoldDB" id="A0A210PJU4"/>
<evidence type="ECO:0000256" key="6">
    <source>
        <dbReference type="SAM" id="Coils"/>
    </source>
</evidence>
<dbReference type="InterPro" id="IPR011042">
    <property type="entry name" value="6-blade_b-propeller_TolB-like"/>
</dbReference>
<accession>A0A210PJU4</accession>
<feature type="domain" description="B box-type" evidence="9">
    <location>
        <begin position="101"/>
        <end position="134"/>
    </location>
</feature>
<proteinExistence type="predicted"/>
<feature type="coiled-coil region" evidence="6">
    <location>
        <begin position="235"/>
        <end position="294"/>
    </location>
</feature>
<dbReference type="SUPFAM" id="SSF63825">
    <property type="entry name" value="YWTD domain"/>
    <property type="match status" value="1"/>
</dbReference>
<keyword evidence="2" id="KW-0479">Metal-binding</keyword>
<dbReference type="InterPro" id="IPR017907">
    <property type="entry name" value="Znf_RING_CS"/>
</dbReference>
<dbReference type="Proteomes" id="UP000242188">
    <property type="component" value="Unassembled WGS sequence"/>
</dbReference>
<dbReference type="OrthoDB" id="6103437at2759"/>
<dbReference type="InterPro" id="IPR001841">
    <property type="entry name" value="Znf_RING"/>
</dbReference>
<keyword evidence="1" id="KW-0597">Phosphoprotein</keyword>
<keyword evidence="3 5" id="KW-0863">Zinc-finger</keyword>
<dbReference type="Gene3D" id="3.30.40.10">
    <property type="entry name" value="Zinc/RING finger domain, C3HC4 (zinc finger)"/>
    <property type="match status" value="1"/>
</dbReference>
<evidence type="ECO:0000256" key="7">
    <source>
        <dbReference type="SAM" id="MobiDB-lite"/>
    </source>
</evidence>
<evidence type="ECO:0000256" key="5">
    <source>
        <dbReference type="PROSITE-ProRule" id="PRU00024"/>
    </source>
</evidence>
<dbReference type="InterPro" id="IPR047153">
    <property type="entry name" value="TRIM45/56/19-like"/>
</dbReference>
<dbReference type="InterPro" id="IPR000315">
    <property type="entry name" value="Znf_B-box"/>
</dbReference>
<organism evidence="10 11">
    <name type="scientific">Mizuhopecten yessoensis</name>
    <name type="common">Japanese scallop</name>
    <name type="synonym">Patinopecten yessoensis</name>
    <dbReference type="NCBI Taxonomy" id="6573"/>
    <lineage>
        <taxon>Eukaryota</taxon>
        <taxon>Metazoa</taxon>
        <taxon>Spiralia</taxon>
        <taxon>Lophotrochozoa</taxon>
        <taxon>Mollusca</taxon>
        <taxon>Bivalvia</taxon>
        <taxon>Autobranchia</taxon>
        <taxon>Pteriomorphia</taxon>
        <taxon>Pectinida</taxon>
        <taxon>Pectinoidea</taxon>
        <taxon>Pectinidae</taxon>
        <taxon>Mizuhopecten</taxon>
    </lineage>
</organism>
<dbReference type="Pfam" id="PF00643">
    <property type="entry name" value="zf-B_box"/>
    <property type="match status" value="1"/>
</dbReference>
<evidence type="ECO:0000256" key="2">
    <source>
        <dbReference type="ARBA" id="ARBA00022723"/>
    </source>
</evidence>
<evidence type="ECO:0000313" key="10">
    <source>
        <dbReference type="EMBL" id="OWF36757.1"/>
    </source>
</evidence>
<comment type="caution">
    <text evidence="10">The sequence shown here is derived from an EMBL/GenBank/DDBJ whole genome shotgun (WGS) entry which is preliminary data.</text>
</comment>
<feature type="domain" description="RING-type" evidence="8">
    <location>
        <begin position="15"/>
        <end position="62"/>
    </location>
</feature>
<evidence type="ECO:0000256" key="1">
    <source>
        <dbReference type="ARBA" id="ARBA00022553"/>
    </source>
</evidence>
<evidence type="ECO:0000313" key="11">
    <source>
        <dbReference type="Proteomes" id="UP000242188"/>
    </source>
</evidence>
<dbReference type="PROSITE" id="PS00518">
    <property type="entry name" value="ZF_RING_1"/>
    <property type="match status" value="1"/>
</dbReference>
<reference evidence="10 11" key="1">
    <citation type="journal article" date="2017" name="Nat. Ecol. Evol.">
        <title>Scallop genome provides insights into evolution of bilaterian karyotype and development.</title>
        <authorList>
            <person name="Wang S."/>
            <person name="Zhang J."/>
            <person name="Jiao W."/>
            <person name="Li J."/>
            <person name="Xun X."/>
            <person name="Sun Y."/>
            <person name="Guo X."/>
            <person name="Huan P."/>
            <person name="Dong B."/>
            <person name="Zhang L."/>
            <person name="Hu X."/>
            <person name="Sun X."/>
            <person name="Wang J."/>
            <person name="Zhao C."/>
            <person name="Wang Y."/>
            <person name="Wang D."/>
            <person name="Huang X."/>
            <person name="Wang R."/>
            <person name="Lv J."/>
            <person name="Li Y."/>
            <person name="Zhang Z."/>
            <person name="Liu B."/>
            <person name="Lu W."/>
            <person name="Hui Y."/>
            <person name="Liang J."/>
            <person name="Zhou Z."/>
            <person name="Hou R."/>
            <person name="Li X."/>
            <person name="Liu Y."/>
            <person name="Li H."/>
            <person name="Ning X."/>
            <person name="Lin Y."/>
            <person name="Zhao L."/>
            <person name="Xing Q."/>
            <person name="Dou J."/>
            <person name="Li Y."/>
            <person name="Mao J."/>
            <person name="Guo H."/>
            <person name="Dou H."/>
            <person name="Li T."/>
            <person name="Mu C."/>
            <person name="Jiang W."/>
            <person name="Fu Q."/>
            <person name="Fu X."/>
            <person name="Miao Y."/>
            <person name="Liu J."/>
            <person name="Yu Q."/>
            <person name="Li R."/>
            <person name="Liao H."/>
            <person name="Li X."/>
            <person name="Kong Y."/>
            <person name="Jiang Z."/>
            <person name="Chourrout D."/>
            <person name="Li R."/>
            <person name="Bao Z."/>
        </authorList>
    </citation>
    <scope>NUCLEOTIDE SEQUENCE [LARGE SCALE GENOMIC DNA]</scope>
    <source>
        <strain evidence="10 11">PY_sf001</strain>
    </source>
</reference>
<feature type="compositionally biased region" description="Basic and acidic residues" evidence="7">
    <location>
        <begin position="329"/>
        <end position="346"/>
    </location>
</feature>
<dbReference type="PROSITE" id="PS50119">
    <property type="entry name" value="ZF_BBOX"/>
    <property type="match status" value="1"/>
</dbReference>
<protein>
    <submittedName>
        <fullName evidence="10">Tripartite motif-containing protein 59</fullName>
    </submittedName>
</protein>
<dbReference type="InterPro" id="IPR013083">
    <property type="entry name" value="Znf_RING/FYVE/PHD"/>
</dbReference>
<dbReference type="SUPFAM" id="SSF57850">
    <property type="entry name" value="RING/U-box"/>
    <property type="match status" value="1"/>
</dbReference>
<evidence type="ECO:0000259" key="9">
    <source>
        <dbReference type="PROSITE" id="PS50119"/>
    </source>
</evidence>
<keyword evidence="4" id="KW-0862">Zinc</keyword>
<dbReference type="SMART" id="SM00184">
    <property type="entry name" value="RING"/>
    <property type="match status" value="1"/>
</dbReference>
<evidence type="ECO:0000259" key="8">
    <source>
        <dbReference type="PROSITE" id="PS50089"/>
    </source>
</evidence>
<dbReference type="Pfam" id="PF13445">
    <property type="entry name" value="zf-RING_UBOX"/>
    <property type="match status" value="1"/>
</dbReference>
<name>A0A210PJU4_MIZYE</name>
<dbReference type="Gene3D" id="2.120.10.30">
    <property type="entry name" value="TolB, C-terminal domain"/>
    <property type="match status" value="1"/>
</dbReference>
<dbReference type="EMBL" id="NEDP02076402">
    <property type="protein sequence ID" value="OWF36757.1"/>
    <property type="molecule type" value="Genomic_DNA"/>
</dbReference>
<dbReference type="Gene3D" id="3.30.160.60">
    <property type="entry name" value="Classic Zinc Finger"/>
    <property type="match status" value="1"/>
</dbReference>
<evidence type="ECO:0000256" key="3">
    <source>
        <dbReference type="ARBA" id="ARBA00022771"/>
    </source>
</evidence>
<keyword evidence="6" id="KW-0175">Coiled coil</keyword>
<dbReference type="SUPFAM" id="SSF57845">
    <property type="entry name" value="B-box zinc-binding domain"/>
    <property type="match status" value="1"/>
</dbReference>
<dbReference type="PANTHER" id="PTHR25462:SF296">
    <property type="entry name" value="MEIOTIC P26, ISOFORM F"/>
    <property type="match status" value="1"/>
</dbReference>
<gene>
    <name evidence="10" type="ORF">KP79_PYT02908</name>
</gene>
<sequence length="627" mass="71764">MATAIIETAEDQITCTICFEIFEEPKALPCLHTFCRECIKRFITEKKIQTGDRKGYVCPICRRHVSVPANVRNNPEVWADQLENNHVVSTMIDAYKTPRRKTTETCADHPEKELEFFCADHAQFICSLCFLKHRRCADVITREEARSNINKTKKMSSSNSTKANCVKQHMDLLFEQCNSIEHLIDKRRNTLESLSKSEQLVRDDIISMRKRINELLNKHEEKALTRLAKIKTKNYAKLEKDKRKLEKCLEKSQLSLERIQKMVDKKQNIDDNFIDAVQSEYKSTKLMIEEAEKKNTQEMIAFIMNPVIKNFVAKFDCFGKLHIQEDAAKAKNTKEKSAEETEDATRKRTQASDQSLIQSHKENPVQEVKLRFQGKPSWITGIAILPSGKLLLIDHTNEAVSVFSISLDFLCKTNIHPAPYDVASISSTQDHVMMSIPDTRELMKCDVLQDGFVEVDRKLKTNIACKAVASDEEHVAVCSSSDLQLFETDGEVWMNTLEESYARTKFTYLTLISSKKKVFITDQTYPDPHIRCLDFDGTTLWKVAEGRIGFCTGICVTGSQLMVTSWDSGKIFTLSLNGDDLKTYNDCDVSFPWNLHVSSRQKIVCVSQHKNTLSEEDKRTIKILHIA</sequence>